<keyword evidence="4" id="KW-0731">Sigma factor</keyword>
<comment type="similarity">
    <text evidence="1">Belongs to the sigma-70 factor family. ECF subfamily.</text>
</comment>
<feature type="domain" description="RNA polymerase sigma factor 70 region 4 type 2" evidence="8">
    <location>
        <begin position="112"/>
        <end position="162"/>
    </location>
</feature>
<dbReference type="InterPro" id="IPR032710">
    <property type="entry name" value="NTF2-like_dom_sf"/>
</dbReference>
<organism evidence="9 10">
    <name type="scientific">Microbacterium candidum</name>
    <dbReference type="NCBI Taxonomy" id="3041922"/>
    <lineage>
        <taxon>Bacteria</taxon>
        <taxon>Bacillati</taxon>
        <taxon>Actinomycetota</taxon>
        <taxon>Actinomycetes</taxon>
        <taxon>Micrococcales</taxon>
        <taxon>Microbacteriaceae</taxon>
        <taxon>Microbacterium</taxon>
    </lineage>
</organism>
<feature type="region of interest" description="Disordered" evidence="6">
    <location>
        <begin position="149"/>
        <end position="175"/>
    </location>
</feature>
<dbReference type="InterPro" id="IPR013325">
    <property type="entry name" value="RNA_pol_sigma_r2"/>
</dbReference>
<evidence type="ECO:0000259" key="7">
    <source>
        <dbReference type="Pfam" id="PF04542"/>
    </source>
</evidence>
<dbReference type="Gene3D" id="1.10.1740.10">
    <property type="match status" value="1"/>
</dbReference>
<dbReference type="InterPro" id="IPR014284">
    <property type="entry name" value="RNA_pol_sigma-70_dom"/>
</dbReference>
<name>A0ABT7N2K5_9MICO</name>
<dbReference type="InterPro" id="IPR013324">
    <property type="entry name" value="RNA_pol_sigma_r3/r4-like"/>
</dbReference>
<dbReference type="SUPFAM" id="SSF88659">
    <property type="entry name" value="Sigma3 and sigma4 domains of RNA polymerase sigma factors"/>
    <property type="match status" value="1"/>
</dbReference>
<gene>
    <name evidence="9" type="ORF">QSV35_16505</name>
</gene>
<dbReference type="SUPFAM" id="SSF88946">
    <property type="entry name" value="Sigma2 domain of RNA polymerase sigma factors"/>
    <property type="match status" value="1"/>
</dbReference>
<evidence type="ECO:0000256" key="4">
    <source>
        <dbReference type="ARBA" id="ARBA00023082"/>
    </source>
</evidence>
<feature type="compositionally biased region" description="Basic and acidic residues" evidence="6">
    <location>
        <begin position="164"/>
        <end position="175"/>
    </location>
</feature>
<comment type="subunit">
    <text evidence="2">Interacts transiently with the RNA polymerase catalytic core formed by RpoA, RpoB, RpoC and RpoZ (2 alpha, 1 beta, 1 beta' and 1 omega subunit) to form the RNA polymerase holoenzyme that can initiate transcription.</text>
</comment>
<dbReference type="EMBL" id="JASXSZ010000006">
    <property type="protein sequence ID" value="MDL9980939.1"/>
    <property type="molecule type" value="Genomic_DNA"/>
</dbReference>
<dbReference type="Gene3D" id="3.10.450.50">
    <property type="match status" value="1"/>
</dbReference>
<dbReference type="PANTHER" id="PTHR30173">
    <property type="entry name" value="SIGMA 19 FACTOR"/>
    <property type="match status" value="1"/>
</dbReference>
<dbReference type="InterPro" id="IPR007627">
    <property type="entry name" value="RNA_pol_sigma70_r2"/>
</dbReference>
<evidence type="ECO:0000256" key="2">
    <source>
        <dbReference type="ARBA" id="ARBA00011344"/>
    </source>
</evidence>
<keyword evidence="5" id="KW-0804">Transcription</keyword>
<dbReference type="NCBIfam" id="TIGR02937">
    <property type="entry name" value="sigma70-ECF"/>
    <property type="match status" value="1"/>
</dbReference>
<feature type="domain" description="RNA polymerase sigma-70 region 2" evidence="7">
    <location>
        <begin position="11"/>
        <end position="74"/>
    </location>
</feature>
<comment type="caution">
    <text evidence="9">The sequence shown here is derived from an EMBL/GenBank/DDBJ whole genome shotgun (WGS) entry which is preliminary data.</text>
</comment>
<dbReference type="SUPFAM" id="SSF54427">
    <property type="entry name" value="NTF2-like"/>
    <property type="match status" value="1"/>
</dbReference>
<keyword evidence="3" id="KW-0805">Transcription regulation</keyword>
<sequence length="289" mass="31367">MTDEEILATRFEEHRPRLTRLAHRMLGSAAEAEDAVQETWLRVALAGDDDVENFAGWLTTITSRVCLNMLRARATRAEAEYDDELPEPFVEAVGEAGDPAATAQLSDAVETALLLVLDRLSPAERVAFVLHDTFDVPFEQIGELLERSPDSARQLASRGRRRVRQETPARNGRDAGGRRVVDAFFAAARDGDFDRLVEALAPDVLLRSDGVASATVIVRGAQAVAGRALMFANPLAILRPVVVDGLPGVLVVVGGRILSLIAFHVRGDRIAEIDAYAGPRLAQMELPSV</sequence>
<dbReference type="Proteomes" id="UP001235064">
    <property type="component" value="Unassembled WGS sequence"/>
</dbReference>
<dbReference type="InterPro" id="IPR036388">
    <property type="entry name" value="WH-like_DNA-bd_sf"/>
</dbReference>
<dbReference type="Pfam" id="PF04542">
    <property type="entry name" value="Sigma70_r2"/>
    <property type="match status" value="1"/>
</dbReference>
<protein>
    <submittedName>
        <fullName evidence="9">Sigma-70 family RNA polymerase sigma factor</fullName>
    </submittedName>
</protein>
<proteinExistence type="inferred from homology"/>
<dbReference type="InterPro" id="IPR052704">
    <property type="entry name" value="ECF_Sigma-70_Domain"/>
</dbReference>
<evidence type="ECO:0000256" key="3">
    <source>
        <dbReference type="ARBA" id="ARBA00023015"/>
    </source>
</evidence>
<evidence type="ECO:0000259" key="8">
    <source>
        <dbReference type="Pfam" id="PF08281"/>
    </source>
</evidence>
<dbReference type="RefSeq" id="WP_286289921.1">
    <property type="nucleotide sequence ID" value="NZ_JASXSZ010000006.1"/>
</dbReference>
<keyword evidence="10" id="KW-1185">Reference proteome</keyword>
<evidence type="ECO:0000313" key="10">
    <source>
        <dbReference type="Proteomes" id="UP001235064"/>
    </source>
</evidence>
<dbReference type="InterPro" id="IPR013249">
    <property type="entry name" value="RNA_pol_sigma70_r4_t2"/>
</dbReference>
<dbReference type="Gene3D" id="1.10.10.10">
    <property type="entry name" value="Winged helix-like DNA-binding domain superfamily/Winged helix DNA-binding domain"/>
    <property type="match status" value="1"/>
</dbReference>
<evidence type="ECO:0000256" key="6">
    <source>
        <dbReference type="SAM" id="MobiDB-lite"/>
    </source>
</evidence>
<evidence type="ECO:0000313" key="9">
    <source>
        <dbReference type="EMBL" id="MDL9980939.1"/>
    </source>
</evidence>
<evidence type="ECO:0000256" key="1">
    <source>
        <dbReference type="ARBA" id="ARBA00010641"/>
    </source>
</evidence>
<dbReference type="Pfam" id="PF08281">
    <property type="entry name" value="Sigma70_r4_2"/>
    <property type="match status" value="1"/>
</dbReference>
<evidence type="ECO:0000256" key="5">
    <source>
        <dbReference type="ARBA" id="ARBA00023163"/>
    </source>
</evidence>
<dbReference type="PANTHER" id="PTHR30173:SF43">
    <property type="entry name" value="ECF RNA POLYMERASE SIGMA FACTOR SIGI-RELATED"/>
    <property type="match status" value="1"/>
</dbReference>
<reference evidence="9 10" key="1">
    <citation type="submission" date="2023-06" db="EMBL/GenBank/DDBJ databases">
        <title>Microbacterium sp. nov., isolated from a waste landfill.</title>
        <authorList>
            <person name="Wen W."/>
        </authorList>
    </citation>
    <scope>NUCLEOTIDE SEQUENCE [LARGE SCALE GENOMIC DNA]</scope>
    <source>
        <strain evidence="9 10">ASV49</strain>
    </source>
</reference>
<accession>A0ABT7N2K5</accession>